<evidence type="ECO:0000313" key="2">
    <source>
        <dbReference type="EMBL" id="CCF85083.1"/>
    </source>
</evidence>
<dbReference type="SUPFAM" id="SSF51182">
    <property type="entry name" value="RmlC-like cupins"/>
    <property type="match status" value="1"/>
</dbReference>
<dbReference type="InterPro" id="IPR013096">
    <property type="entry name" value="Cupin_2"/>
</dbReference>
<reference evidence="2 3" key="1">
    <citation type="journal article" date="2012" name="ISME J.">
        <title>Nitrification expanded: discovery, physiology and genomics of a nitrite-oxidizing bacterium from the phylum Chloroflexi.</title>
        <authorList>
            <person name="Sorokin D.Y."/>
            <person name="Lucker S."/>
            <person name="Vejmelkova D."/>
            <person name="Kostrikina N.A."/>
            <person name="Kleerebezem R."/>
            <person name="Rijpstra W.I."/>
            <person name="Damste J.S."/>
            <person name="Le Paslier D."/>
            <person name="Muyzer G."/>
            <person name="Wagner M."/>
            <person name="van Loosdrecht M.C."/>
            <person name="Daims H."/>
        </authorList>
    </citation>
    <scope>NUCLEOTIDE SEQUENCE [LARGE SCALE GENOMIC DNA]</scope>
    <source>
        <strain evidence="3">none</strain>
    </source>
</reference>
<gene>
    <name evidence="2" type="ORF">NITHO_4440004</name>
</gene>
<organism evidence="2 3">
    <name type="scientific">Nitrolancea hollandica Lb</name>
    <dbReference type="NCBI Taxonomy" id="1129897"/>
    <lineage>
        <taxon>Bacteria</taxon>
        <taxon>Pseudomonadati</taxon>
        <taxon>Thermomicrobiota</taxon>
        <taxon>Thermomicrobia</taxon>
        <taxon>Sphaerobacterales</taxon>
        <taxon>Sphaerobacterineae</taxon>
        <taxon>Sphaerobacteraceae</taxon>
        <taxon>Nitrolancea</taxon>
    </lineage>
</organism>
<dbReference type="PANTHER" id="PTHR38599:SF1">
    <property type="entry name" value="CUPIN DOMAIN PROTEIN (AFU_ORTHOLOGUE AFUA_3G13620)"/>
    <property type="match status" value="1"/>
</dbReference>
<evidence type="ECO:0000313" key="3">
    <source>
        <dbReference type="Proteomes" id="UP000004221"/>
    </source>
</evidence>
<sequence>MGISPRQRSSVRRLPARIVIVLAILMAFWMPAGAALASGTDPAIEASASFPVAAPPATPFDAVQLVLEFSPGAGVPMHHHGGNGYITMLDGELMLTANGVTTTYHAGDSFVEYPDGHYKGWNATNGPARLLVTYLVPEGATVTTAEEEAPAAGPKTVSQAKHEITNSPGPFELIQTIQRYEAGDQTGPQSTAGDLLLTVVEGSLTASVGEDEKTYAAGDALTAPAGQMVATANKGATAAVIATTELRPATPAIAPSAGRPAPASGNWLLLAAGSGTLLTGMLMRWRTRHWQFPID</sequence>
<dbReference type="Pfam" id="PF07883">
    <property type="entry name" value="Cupin_2"/>
    <property type="match status" value="1"/>
</dbReference>
<proteinExistence type="predicted"/>
<dbReference type="EMBL" id="CAGS01000384">
    <property type="protein sequence ID" value="CCF85083.1"/>
    <property type="molecule type" value="Genomic_DNA"/>
</dbReference>
<dbReference type="Gene3D" id="2.60.120.10">
    <property type="entry name" value="Jelly Rolls"/>
    <property type="match status" value="2"/>
</dbReference>
<feature type="domain" description="Cupin type-2" evidence="1">
    <location>
        <begin position="66"/>
        <end position="134"/>
    </location>
</feature>
<comment type="caution">
    <text evidence="2">The sequence shown here is derived from an EMBL/GenBank/DDBJ whole genome shotgun (WGS) entry which is preliminary data.</text>
</comment>
<protein>
    <submittedName>
        <fullName evidence="2">Putative Cupin 2, conserved barrel</fullName>
    </submittedName>
</protein>
<evidence type="ECO:0000259" key="1">
    <source>
        <dbReference type="Pfam" id="PF07883"/>
    </source>
</evidence>
<dbReference type="RefSeq" id="WP_008479736.1">
    <property type="nucleotide sequence ID" value="NZ_CAGS01000384.1"/>
</dbReference>
<keyword evidence="3" id="KW-1185">Reference proteome</keyword>
<dbReference type="AlphaFoldDB" id="I4EK71"/>
<accession>I4EK71</accession>
<dbReference type="PANTHER" id="PTHR38599">
    <property type="entry name" value="CUPIN DOMAIN PROTEIN (AFU_ORTHOLOGUE AFUA_3G13620)"/>
    <property type="match status" value="1"/>
</dbReference>
<dbReference type="Proteomes" id="UP000004221">
    <property type="component" value="Unassembled WGS sequence"/>
</dbReference>
<dbReference type="InterPro" id="IPR014710">
    <property type="entry name" value="RmlC-like_jellyroll"/>
</dbReference>
<dbReference type="InterPro" id="IPR011051">
    <property type="entry name" value="RmlC_Cupin_sf"/>
</dbReference>
<name>I4EK71_9BACT</name>
<dbReference type="OrthoDB" id="72054at2"/>